<comment type="caution">
    <text evidence="4">The sequence shown here is derived from an EMBL/GenBank/DDBJ whole genome shotgun (WGS) entry which is preliminary data.</text>
</comment>
<dbReference type="InterPro" id="IPR004474">
    <property type="entry name" value="LytR_CpsA_psr"/>
</dbReference>
<sequence>MSTSPPQRRRRPRGRRILLGALVLLMLGIGMIGGAGWWAVSHFTGNVQRIPDAFPTNVPPAAQPAEGKGGENFLFVGLDTRTDLPTTGSKATGPIWKPGAQRSDTMMLVHLPEDRSGAYFVSLPRDSWVKIPGYGQAKLNAAFSWGGPPLLIDTVQRLTKVKIDHLAMLDWNGFKELTDAVGGVDIPVAEGGARHMSGQEALDYVRERKNLPRGDLDRTLRQQNYLRSVLSKVLASASLTDPFKTKDLLDKITQSVSVDDHLSDSDLRELAWDMKSVGIGDLTFMNAPITGTGMVQGQSVVRLDVKAGAALWSAVRDDTMSEYVRTHTIDSLGDRTR</sequence>
<dbReference type="Gene3D" id="3.40.630.190">
    <property type="entry name" value="LCP protein"/>
    <property type="match status" value="1"/>
</dbReference>
<dbReference type="EMBL" id="JACTVJ010000056">
    <property type="protein sequence ID" value="MBC9719650.1"/>
    <property type="molecule type" value="Genomic_DNA"/>
</dbReference>
<feature type="domain" description="Cell envelope-related transcriptional attenuator" evidence="3">
    <location>
        <begin position="102"/>
        <end position="233"/>
    </location>
</feature>
<name>A0ABR7SY95_9ACTN</name>
<dbReference type="RefSeq" id="WP_187820051.1">
    <property type="nucleotide sequence ID" value="NZ_JACTVJ010000056.1"/>
</dbReference>
<evidence type="ECO:0000313" key="5">
    <source>
        <dbReference type="Proteomes" id="UP000642284"/>
    </source>
</evidence>
<reference evidence="4 5" key="1">
    <citation type="submission" date="2020-08" db="EMBL/GenBank/DDBJ databases">
        <title>Genemic of Streptomyces polyaspartic.</title>
        <authorList>
            <person name="Liu W."/>
        </authorList>
    </citation>
    <scope>NUCLEOTIDE SEQUENCE [LARGE SCALE GENOMIC DNA]</scope>
    <source>
        <strain evidence="4 5">TRM66268-LWL</strain>
    </source>
</reference>
<dbReference type="Pfam" id="PF03816">
    <property type="entry name" value="LytR_cpsA_psr"/>
    <property type="match status" value="1"/>
</dbReference>
<comment type="similarity">
    <text evidence="1">Belongs to the LytR/CpsA/Psr (LCP) family.</text>
</comment>
<keyword evidence="2" id="KW-0812">Transmembrane</keyword>
<dbReference type="InterPro" id="IPR050922">
    <property type="entry name" value="LytR/CpsA/Psr_CW_biosynth"/>
</dbReference>
<dbReference type="PANTHER" id="PTHR33392:SF6">
    <property type="entry name" value="POLYISOPRENYL-TEICHOIC ACID--PEPTIDOGLYCAN TEICHOIC ACID TRANSFERASE TAGU"/>
    <property type="match status" value="1"/>
</dbReference>
<accession>A0ABR7SY95</accession>
<protein>
    <submittedName>
        <fullName evidence="4">LCP family protein</fullName>
    </submittedName>
</protein>
<dbReference type="NCBIfam" id="TIGR00350">
    <property type="entry name" value="lytR_cpsA_psr"/>
    <property type="match status" value="1"/>
</dbReference>
<evidence type="ECO:0000313" key="4">
    <source>
        <dbReference type="EMBL" id="MBC9719650.1"/>
    </source>
</evidence>
<dbReference type="Proteomes" id="UP000642284">
    <property type="component" value="Unassembled WGS sequence"/>
</dbReference>
<keyword evidence="5" id="KW-1185">Reference proteome</keyword>
<keyword evidence="2" id="KW-1133">Transmembrane helix</keyword>
<organism evidence="4 5">
    <name type="scientific">Streptomyces polyasparticus</name>
    <dbReference type="NCBI Taxonomy" id="2767826"/>
    <lineage>
        <taxon>Bacteria</taxon>
        <taxon>Bacillati</taxon>
        <taxon>Actinomycetota</taxon>
        <taxon>Actinomycetes</taxon>
        <taxon>Kitasatosporales</taxon>
        <taxon>Streptomycetaceae</taxon>
        <taxon>Streptomyces</taxon>
    </lineage>
</organism>
<keyword evidence="2" id="KW-0472">Membrane</keyword>
<feature type="transmembrane region" description="Helical" evidence="2">
    <location>
        <begin position="17"/>
        <end position="40"/>
    </location>
</feature>
<proteinExistence type="inferred from homology"/>
<evidence type="ECO:0000256" key="2">
    <source>
        <dbReference type="SAM" id="Phobius"/>
    </source>
</evidence>
<dbReference type="PANTHER" id="PTHR33392">
    <property type="entry name" value="POLYISOPRENYL-TEICHOIC ACID--PEPTIDOGLYCAN TEICHOIC ACID TRANSFERASE TAGU"/>
    <property type="match status" value="1"/>
</dbReference>
<evidence type="ECO:0000256" key="1">
    <source>
        <dbReference type="ARBA" id="ARBA00006068"/>
    </source>
</evidence>
<evidence type="ECO:0000259" key="3">
    <source>
        <dbReference type="Pfam" id="PF03816"/>
    </source>
</evidence>
<gene>
    <name evidence="4" type="ORF">H9Y04_45010</name>
</gene>